<comment type="caution">
    <text evidence="1">The sequence shown here is derived from an EMBL/GenBank/DDBJ whole genome shotgun (WGS) entry which is preliminary data.</text>
</comment>
<accession>A0ABR8N1L4</accession>
<dbReference type="Pfam" id="PF14275">
    <property type="entry name" value="DUF4362"/>
    <property type="match status" value="1"/>
</dbReference>
<evidence type="ECO:0000313" key="1">
    <source>
        <dbReference type="EMBL" id="MBD3922077.1"/>
    </source>
</evidence>
<proteinExistence type="predicted"/>
<organism evidence="1 2">
    <name type="scientific">Paenibacillus terricola</name>
    <dbReference type="NCBI Taxonomy" id="2763503"/>
    <lineage>
        <taxon>Bacteria</taxon>
        <taxon>Bacillati</taxon>
        <taxon>Bacillota</taxon>
        <taxon>Bacilli</taxon>
        <taxon>Bacillales</taxon>
        <taxon>Paenibacillaceae</taxon>
        <taxon>Paenibacillus</taxon>
    </lineage>
</organism>
<dbReference type="EMBL" id="JACXZA010000007">
    <property type="protein sequence ID" value="MBD3922077.1"/>
    <property type="molecule type" value="Genomic_DNA"/>
</dbReference>
<evidence type="ECO:0000313" key="2">
    <source>
        <dbReference type="Proteomes" id="UP000609346"/>
    </source>
</evidence>
<gene>
    <name evidence="1" type="ORF">H8B09_25165</name>
</gene>
<name>A0ABR8N1L4_9BACL</name>
<dbReference type="Proteomes" id="UP000609346">
    <property type="component" value="Unassembled WGS sequence"/>
</dbReference>
<protein>
    <submittedName>
        <fullName evidence="1">DUF4362 domain-containing protein</fullName>
    </submittedName>
</protein>
<keyword evidence="2" id="KW-1185">Reference proteome</keyword>
<dbReference type="RefSeq" id="WP_191206360.1">
    <property type="nucleotide sequence ID" value="NZ_JACXZA010000007.1"/>
</dbReference>
<reference evidence="1 2" key="1">
    <citation type="submission" date="2020-09" db="EMBL/GenBank/DDBJ databases">
        <title>Paenibacillus sp. strain PR3 16S rRNA gene Genome sequencing and assembly.</title>
        <authorList>
            <person name="Kim J."/>
        </authorList>
    </citation>
    <scope>NUCLEOTIDE SEQUENCE [LARGE SCALE GENOMIC DNA]</scope>
    <source>
        <strain evidence="1 2">PR3</strain>
    </source>
</reference>
<sequence>MKNTIWLLSLVIVLLGSGLIYSIRLNVTNKDDDLQGIILRKVDQNALSRMNTLYEKFLDHKDDYLMIIEPNIDSGPVITNINSSGKEIVWINDASRDVYTNGEIEVYKCKKLNRTKENKTTIFSVSNCEGYPVDDLKGSITFPNK</sequence>
<dbReference type="InterPro" id="IPR025372">
    <property type="entry name" value="DUF4362"/>
</dbReference>